<dbReference type="InterPro" id="IPR011042">
    <property type="entry name" value="6-blade_b-propeller_TolB-like"/>
</dbReference>
<dbReference type="PANTHER" id="PTHR36842">
    <property type="entry name" value="PROTEIN TOLB HOMOLOG"/>
    <property type="match status" value="1"/>
</dbReference>
<dbReference type="EMBL" id="CP006272">
    <property type="protein sequence ID" value="AGZ41622.1"/>
    <property type="molecule type" value="Genomic_DNA"/>
</dbReference>
<dbReference type="Pfam" id="PF07676">
    <property type="entry name" value="PD40"/>
    <property type="match status" value="2"/>
</dbReference>
<protein>
    <submittedName>
        <fullName evidence="3">Protein tolB</fullName>
    </submittedName>
</protein>
<dbReference type="Proteomes" id="UP000017746">
    <property type="component" value="Chromosome"/>
</dbReference>
<evidence type="ECO:0000313" key="3">
    <source>
        <dbReference type="EMBL" id="AGZ41622.1"/>
    </source>
</evidence>
<dbReference type="AlphaFoldDB" id="U5VXX7"/>
<evidence type="ECO:0000256" key="1">
    <source>
        <dbReference type="ARBA" id="ARBA00009820"/>
    </source>
</evidence>
<dbReference type="SUPFAM" id="SSF82171">
    <property type="entry name" value="DPP6 N-terminal domain-like"/>
    <property type="match status" value="1"/>
</dbReference>
<accession>U5VXX7</accession>
<dbReference type="InterPro" id="IPR011659">
    <property type="entry name" value="WD40"/>
</dbReference>
<evidence type="ECO:0000313" key="4">
    <source>
        <dbReference type="Proteomes" id="UP000017746"/>
    </source>
</evidence>
<gene>
    <name evidence="3" type="ORF">AFR_16720</name>
</gene>
<organism evidence="3 4">
    <name type="scientific">Actinoplanes friuliensis DSM 7358</name>
    <dbReference type="NCBI Taxonomy" id="1246995"/>
    <lineage>
        <taxon>Bacteria</taxon>
        <taxon>Bacillati</taxon>
        <taxon>Actinomycetota</taxon>
        <taxon>Actinomycetes</taxon>
        <taxon>Micromonosporales</taxon>
        <taxon>Micromonosporaceae</taxon>
        <taxon>Actinoplanes</taxon>
    </lineage>
</organism>
<comment type="similarity">
    <text evidence="1">Belongs to the TolB family.</text>
</comment>
<dbReference type="STRING" id="1246995.AFR_16720"/>
<dbReference type="HOGENOM" id="CLU_888316_0_0_11"/>
<dbReference type="OrthoDB" id="9758793at2"/>
<dbReference type="KEGG" id="afs:AFR_16720"/>
<feature type="signal peptide" evidence="2">
    <location>
        <begin position="1"/>
        <end position="23"/>
    </location>
</feature>
<feature type="chain" id="PRO_5038521083" evidence="2">
    <location>
        <begin position="24"/>
        <end position="298"/>
    </location>
</feature>
<keyword evidence="2" id="KW-0732">Signal</keyword>
<dbReference type="Gene3D" id="2.120.10.30">
    <property type="entry name" value="TolB, C-terminal domain"/>
    <property type="match status" value="1"/>
</dbReference>
<reference evidence="3 4" key="1">
    <citation type="journal article" date="2014" name="J. Biotechnol.">
        <title>Complete genome sequence of the actinobacterium Actinoplanes friuliensis HAG 010964, producer of the lipopeptide antibiotic friulimycin.</title>
        <authorList>
            <person name="Ruckert C."/>
            <person name="Szczepanowski R."/>
            <person name="Albersmeier A."/>
            <person name="Goesmann A."/>
            <person name="Fischer N."/>
            <person name="Steinkamper A."/>
            <person name="Puhler A."/>
            <person name="Biener R."/>
            <person name="Schwartz D."/>
            <person name="Kalinowski J."/>
        </authorList>
    </citation>
    <scope>NUCLEOTIDE SEQUENCE [LARGE SCALE GENOMIC DNA]</scope>
    <source>
        <strain evidence="3 4">DSM 7358</strain>
    </source>
</reference>
<keyword evidence="4" id="KW-1185">Reference proteome</keyword>
<proteinExistence type="inferred from homology"/>
<dbReference type="eggNOG" id="COG0823">
    <property type="taxonomic scope" value="Bacteria"/>
</dbReference>
<sequence length="298" mass="30913">MANKLSRTLSIVAGFALVTAVQAAPAQAAARPTGVLLLSGGGATHAVDVRSGRVIAEVGDGFDAAVSRRASVAYGRDVDPCHPDVEGCFGAADLLTSSVAGTGERLLVHNPEAQGGVSDPDWSPDGALIVYSWHTPGERGLNLVRADGSGNEQIVSFSGPGTFAPSGRSVAFVKDGNLQVIDLGTRQVRQVTSDGLAAWSAPDWSPDGRFLVYAGESTFFVVPAAGGTPVAAAWPAMMHSVGSPVFSPDGRSVAFTATESFPDPDQPWVRRVFTAAVDGSRLTPVKDTYDEATDWFGL</sequence>
<dbReference type="RefSeq" id="WP_023361717.1">
    <property type="nucleotide sequence ID" value="NC_022657.1"/>
</dbReference>
<evidence type="ECO:0000256" key="2">
    <source>
        <dbReference type="SAM" id="SignalP"/>
    </source>
</evidence>
<dbReference type="PATRIC" id="fig|1246995.3.peg.3390"/>
<name>U5VXX7_9ACTN</name>
<dbReference type="PANTHER" id="PTHR36842:SF1">
    <property type="entry name" value="PROTEIN TOLB"/>
    <property type="match status" value="1"/>
</dbReference>